<feature type="region of interest" description="Disordered" evidence="1">
    <location>
        <begin position="1"/>
        <end position="23"/>
    </location>
</feature>
<proteinExistence type="predicted"/>
<accession>A0A699ZRK0</accession>
<reference evidence="2 3" key="1">
    <citation type="submission" date="2020-02" db="EMBL/GenBank/DDBJ databases">
        <title>Draft genome sequence of Haematococcus lacustris strain NIES-144.</title>
        <authorList>
            <person name="Morimoto D."/>
            <person name="Nakagawa S."/>
            <person name="Yoshida T."/>
            <person name="Sawayama S."/>
        </authorList>
    </citation>
    <scope>NUCLEOTIDE SEQUENCE [LARGE SCALE GENOMIC DNA]</scope>
    <source>
        <strain evidence="2 3">NIES-144</strain>
    </source>
</reference>
<name>A0A699ZRK0_HAELA</name>
<feature type="non-terminal residue" evidence="2">
    <location>
        <position position="1"/>
    </location>
</feature>
<gene>
    <name evidence="2" type="ORF">HaLaN_19768</name>
</gene>
<protein>
    <submittedName>
        <fullName evidence="2">Uncharacterized protein</fullName>
    </submittedName>
</protein>
<keyword evidence="3" id="KW-1185">Reference proteome</keyword>
<evidence type="ECO:0000313" key="2">
    <source>
        <dbReference type="EMBL" id="GFH22319.1"/>
    </source>
</evidence>
<organism evidence="2 3">
    <name type="scientific">Haematococcus lacustris</name>
    <name type="common">Green alga</name>
    <name type="synonym">Haematococcus pluvialis</name>
    <dbReference type="NCBI Taxonomy" id="44745"/>
    <lineage>
        <taxon>Eukaryota</taxon>
        <taxon>Viridiplantae</taxon>
        <taxon>Chlorophyta</taxon>
        <taxon>core chlorophytes</taxon>
        <taxon>Chlorophyceae</taxon>
        <taxon>CS clade</taxon>
        <taxon>Chlamydomonadales</taxon>
        <taxon>Haematococcaceae</taxon>
        <taxon>Haematococcus</taxon>
    </lineage>
</organism>
<dbReference type="AlphaFoldDB" id="A0A699ZRK0"/>
<feature type="compositionally biased region" description="Basic and acidic residues" evidence="1">
    <location>
        <begin position="14"/>
        <end position="23"/>
    </location>
</feature>
<dbReference type="Proteomes" id="UP000485058">
    <property type="component" value="Unassembled WGS sequence"/>
</dbReference>
<comment type="caution">
    <text evidence="2">The sequence shown here is derived from an EMBL/GenBank/DDBJ whole genome shotgun (WGS) entry which is preliminary data.</text>
</comment>
<dbReference type="EMBL" id="BLLF01002014">
    <property type="protein sequence ID" value="GFH22319.1"/>
    <property type="molecule type" value="Genomic_DNA"/>
</dbReference>
<evidence type="ECO:0000313" key="3">
    <source>
        <dbReference type="Proteomes" id="UP000485058"/>
    </source>
</evidence>
<sequence>MAASPTSDAGAGRHRMETPNRRQHRLNIDHIDEETGAWSHLRYNVELREDLVLLSQELHVTSVLQCGEGKLRLLTTNVATVEHWQTGTIVVGDASWQCAKDEAAVPKPFYLRILSPPHSSHCTWVHATPTCLVSFHTAPASMDQCFRHANMHFKRLPLAHTDHPFNSEDGLRRLLQRASQSPGVIPSVAILNLNISSAAHRKLTGFWGSAWNGVKAVGKVCGTCVIQLTRWLQSSPAGQHVTDKPLPLPLATAAANGNHLIVTPELPHITCFFLLTRLEEGEPDALPTPTSCSPALQGALNVASSAVSGVASVATGLYQAAGVAAELVKGNPVVLDGSKELDLLAMNWDTWSRSVQSPVLTLMSSGGLQVVCNNCYAHMVAGIQFNMVIRGMSSPPFVYVDSMLLTVYGSLAMNLDAAVSSTGRASSSSRPLSLVPDRQIATITFPVAFIPVQISFAVGLQAKLTVRTAVPGSLSLGFDYTRSVTMGVEYRSQWEEMRRSVTDFVIQPSANLGVQLALAAPGCSGVQYRTYYGLDLLLSLSRIELRVRPQPLTAATPNPDQTARVLKAVEVPG</sequence>
<evidence type="ECO:0000256" key="1">
    <source>
        <dbReference type="SAM" id="MobiDB-lite"/>
    </source>
</evidence>
<feature type="non-terminal residue" evidence="2">
    <location>
        <position position="573"/>
    </location>
</feature>